<reference evidence="1" key="1">
    <citation type="submission" date="2022-05" db="EMBL/GenBank/DDBJ databases">
        <title>The Musa troglodytarum L. genome provides insights into the mechanism of non-climacteric behaviour and enrichment of carotenoids.</title>
        <authorList>
            <person name="Wang J."/>
        </authorList>
    </citation>
    <scope>NUCLEOTIDE SEQUENCE</scope>
    <source>
        <tissue evidence="1">Leaf</tissue>
    </source>
</reference>
<dbReference type="Proteomes" id="UP001055439">
    <property type="component" value="Chromosome 8"/>
</dbReference>
<protein>
    <submittedName>
        <fullName evidence="1">Uncharacterized protein</fullName>
    </submittedName>
</protein>
<proteinExistence type="predicted"/>
<evidence type="ECO:0000313" key="2">
    <source>
        <dbReference type="Proteomes" id="UP001055439"/>
    </source>
</evidence>
<dbReference type="EMBL" id="CP097510">
    <property type="protein sequence ID" value="URE25926.1"/>
    <property type="molecule type" value="Genomic_DNA"/>
</dbReference>
<gene>
    <name evidence="1" type="ORF">MUK42_14526</name>
</gene>
<keyword evidence="2" id="KW-1185">Reference proteome</keyword>
<accession>A0A9E7KQN3</accession>
<sequence>MWQRASAPETPTFALASTALPAPESMCSHRAPRNHLPEGKQMPSFTLFGALCLFGSPGLGPKRKKRRAVSLVPLLPKELRNEHLRGFVIQTTSATNDADFRRLR</sequence>
<evidence type="ECO:0000313" key="1">
    <source>
        <dbReference type="EMBL" id="URE25926.1"/>
    </source>
</evidence>
<dbReference type="AlphaFoldDB" id="A0A9E7KQN3"/>
<name>A0A9E7KQN3_9LILI</name>
<organism evidence="1 2">
    <name type="scientific">Musa troglodytarum</name>
    <name type="common">fe'i banana</name>
    <dbReference type="NCBI Taxonomy" id="320322"/>
    <lineage>
        <taxon>Eukaryota</taxon>
        <taxon>Viridiplantae</taxon>
        <taxon>Streptophyta</taxon>
        <taxon>Embryophyta</taxon>
        <taxon>Tracheophyta</taxon>
        <taxon>Spermatophyta</taxon>
        <taxon>Magnoliopsida</taxon>
        <taxon>Liliopsida</taxon>
        <taxon>Zingiberales</taxon>
        <taxon>Musaceae</taxon>
        <taxon>Musa</taxon>
    </lineage>
</organism>